<keyword evidence="2" id="KW-0812">Transmembrane</keyword>
<feature type="region of interest" description="Disordered" evidence="1">
    <location>
        <begin position="156"/>
        <end position="188"/>
    </location>
</feature>
<proteinExistence type="predicted"/>
<feature type="compositionally biased region" description="Basic and acidic residues" evidence="1">
    <location>
        <begin position="402"/>
        <end position="412"/>
    </location>
</feature>
<protein>
    <submittedName>
        <fullName evidence="3">Uncharacterized protein</fullName>
    </submittedName>
</protein>
<feature type="compositionally biased region" description="Basic and acidic residues" evidence="1">
    <location>
        <begin position="346"/>
        <end position="371"/>
    </location>
</feature>
<gene>
    <name evidence="3" type="ORF">P8C59_000487</name>
</gene>
<feature type="compositionally biased region" description="Basic and acidic residues" evidence="1">
    <location>
        <begin position="55"/>
        <end position="70"/>
    </location>
</feature>
<reference evidence="3" key="1">
    <citation type="journal article" date="2023" name="Mol. Plant Microbe Interact.">
        <title>Elucidating the Obligate Nature and Biological Capacity of an Invasive Fungal Corn Pathogen.</title>
        <authorList>
            <person name="MacCready J.S."/>
            <person name="Roggenkamp E.M."/>
            <person name="Gdanetz K."/>
            <person name="Chilvers M.I."/>
        </authorList>
    </citation>
    <scope>NUCLEOTIDE SEQUENCE</scope>
    <source>
        <strain evidence="3">PM02</strain>
    </source>
</reference>
<comment type="caution">
    <text evidence="3">The sequence shown here is derived from an EMBL/GenBank/DDBJ whole genome shotgun (WGS) entry which is preliminary data.</text>
</comment>
<dbReference type="Proteomes" id="UP001217918">
    <property type="component" value="Unassembled WGS sequence"/>
</dbReference>
<feature type="region of interest" description="Disordered" evidence="1">
    <location>
        <begin position="319"/>
        <end position="424"/>
    </location>
</feature>
<evidence type="ECO:0000256" key="2">
    <source>
        <dbReference type="SAM" id="Phobius"/>
    </source>
</evidence>
<keyword evidence="4" id="KW-1185">Reference proteome</keyword>
<evidence type="ECO:0000313" key="4">
    <source>
        <dbReference type="Proteomes" id="UP001217918"/>
    </source>
</evidence>
<keyword evidence="2" id="KW-0472">Membrane</keyword>
<dbReference type="AlphaFoldDB" id="A0AAD9HWF7"/>
<accession>A0AAD9HWF7</accession>
<sequence>MATSSPPAKDPYQFYGLSCPYGGNFHICTNTTPPFIGCCTTDPCLQRAPIAATSERESPVAEASPREKRAATTAAKRSGICPRANLRPATFSLQSHPELPRQDCDDARGPALWHACALGEPPFLGCCASNPCGAAGCPAADLVAAQLSDVEPFRSQFLLPTPGPQQQQQQQQQQSAGDAGDGFGEPADGAAMAVSSGAVAGAAVGGLAMLLLAALLLWLCVKQTRKRRASTCRRCDSTLVRRPSSPAMDAYEGSNHGAVATAAKPGSNRSSATSNWTTFKSLQVSPTSATFATGEQPSMGSAPVSATSPRSLSAEWFAAHQPQQQQQQLYPVSELPAESSQIHQMPVDEKVHELGENDRRSYDCDDERRPADEDDGRGRMGKLGRGPSRATAGETRPARGVPGEHIEGRADRSAGPGGARLCRE</sequence>
<name>A0AAD9HWF7_9PEZI</name>
<dbReference type="EMBL" id="JAQQPM010000001">
    <property type="protein sequence ID" value="KAK2066696.1"/>
    <property type="molecule type" value="Genomic_DNA"/>
</dbReference>
<organism evidence="3 4">
    <name type="scientific">Phyllachora maydis</name>
    <dbReference type="NCBI Taxonomy" id="1825666"/>
    <lineage>
        <taxon>Eukaryota</taxon>
        <taxon>Fungi</taxon>
        <taxon>Dikarya</taxon>
        <taxon>Ascomycota</taxon>
        <taxon>Pezizomycotina</taxon>
        <taxon>Sordariomycetes</taxon>
        <taxon>Sordariomycetidae</taxon>
        <taxon>Phyllachorales</taxon>
        <taxon>Phyllachoraceae</taxon>
        <taxon>Phyllachora</taxon>
    </lineage>
</organism>
<evidence type="ECO:0000313" key="3">
    <source>
        <dbReference type="EMBL" id="KAK2066696.1"/>
    </source>
</evidence>
<evidence type="ECO:0000256" key="1">
    <source>
        <dbReference type="SAM" id="MobiDB-lite"/>
    </source>
</evidence>
<feature type="region of interest" description="Disordered" evidence="1">
    <location>
        <begin position="55"/>
        <end position="77"/>
    </location>
</feature>
<feature type="compositionally biased region" description="Low complexity" evidence="1">
    <location>
        <begin position="165"/>
        <end position="174"/>
    </location>
</feature>
<feature type="transmembrane region" description="Helical" evidence="2">
    <location>
        <begin position="198"/>
        <end position="221"/>
    </location>
</feature>
<keyword evidence="2" id="KW-1133">Transmembrane helix</keyword>